<feature type="transmembrane region" description="Helical" evidence="10">
    <location>
        <begin position="56"/>
        <end position="79"/>
    </location>
</feature>
<comment type="caution">
    <text evidence="13">The sequence shown here is derived from an EMBL/GenBank/DDBJ whole genome shotgun (WGS) entry which is preliminary data.</text>
</comment>
<dbReference type="CDD" id="cd04590">
    <property type="entry name" value="CBS_pair_CorC_HlyC_assoc"/>
    <property type="match status" value="1"/>
</dbReference>
<organism evidence="13 14">
    <name type="scientific">Candidatus Amulumruptor caecigallinarius</name>
    <dbReference type="NCBI Taxonomy" id="2109911"/>
    <lineage>
        <taxon>Bacteria</taxon>
        <taxon>Pseudomonadati</taxon>
        <taxon>Bacteroidota</taxon>
        <taxon>Bacteroidia</taxon>
        <taxon>Bacteroidales</taxon>
        <taxon>Muribaculaceae</taxon>
        <taxon>Candidatus Amulumruptor</taxon>
    </lineage>
</organism>
<keyword evidence="4" id="KW-0677">Repeat</keyword>
<evidence type="ECO:0000256" key="1">
    <source>
        <dbReference type="ARBA" id="ARBA00004651"/>
    </source>
</evidence>
<dbReference type="PROSITE" id="PS51371">
    <property type="entry name" value="CBS"/>
    <property type="match status" value="2"/>
</dbReference>
<evidence type="ECO:0000256" key="4">
    <source>
        <dbReference type="ARBA" id="ARBA00022737"/>
    </source>
</evidence>
<protein>
    <submittedName>
        <fullName evidence="13">Hemolysin family protein</fullName>
    </submittedName>
</protein>
<evidence type="ECO:0000256" key="2">
    <source>
        <dbReference type="ARBA" id="ARBA00022475"/>
    </source>
</evidence>
<dbReference type="Gene3D" id="3.30.465.10">
    <property type="match status" value="1"/>
</dbReference>
<keyword evidence="3 9" id="KW-0812">Transmembrane</keyword>
<reference evidence="13" key="2">
    <citation type="submission" date="2021-09" db="EMBL/GenBank/DDBJ databases">
        <authorList>
            <person name="Gilroy R."/>
        </authorList>
    </citation>
    <scope>NUCLEOTIDE SEQUENCE</scope>
    <source>
        <strain evidence="13">4100</strain>
    </source>
</reference>
<evidence type="ECO:0000256" key="7">
    <source>
        <dbReference type="ARBA" id="ARBA00023136"/>
    </source>
</evidence>
<dbReference type="InterPro" id="IPR000644">
    <property type="entry name" value="CBS_dom"/>
</dbReference>
<dbReference type="AlphaFoldDB" id="A0A921JHZ4"/>
<dbReference type="InterPro" id="IPR002550">
    <property type="entry name" value="CNNM"/>
</dbReference>
<dbReference type="Pfam" id="PF03471">
    <property type="entry name" value="CorC_HlyC"/>
    <property type="match status" value="1"/>
</dbReference>
<evidence type="ECO:0000256" key="6">
    <source>
        <dbReference type="ARBA" id="ARBA00023122"/>
    </source>
</evidence>
<dbReference type="InterPro" id="IPR051676">
    <property type="entry name" value="UPF0053_domain"/>
</dbReference>
<dbReference type="SUPFAM" id="SSF56176">
    <property type="entry name" value="FAD-binding/transporter-associated domain-like"/>
    <property type="match status" value="1"/>
</dbReference>
<evidence type="ECO:0000313" key="13">
    <source>
        <dbReference type="EMBL" id="HJE38444.1"/>
    </source>
</evidence>
<dbReference type="EMBL" id="DYXT01000014">
    <property type="protein sequence ID" value="HJE38444.1"/>
    <property type="molecule type" value="Genomic_DNA"/>
</dbReference>
<feature type="transmembrane region" description="Helical" evidence="10">
    <location>
        <begin position="6"/>
        <end position="27"/>
    </location>
</feature>
<evidence type="ECO:0000256" key="9">
    <source>
        <dbReference type="PROSITE-ProRule" id="PRU01193"/>
    </source>
</evidence>
<feature type="domain" description="CBS" evidence="11">
    <location>
        <begin position="278"/>
        <end position="334"/>
    </location>
</feature>
<dbReference type="InterPro" id="IPR005170">
    <property type="entry name" value="Transptr-assoc_dom"/>
</dbReference>
<dbReference type="PANTHER" id="PTHR43099">
    <property type="entry name" value="UPF0053 PROTEIN YRKA"/>
    <property type="match status" value="1"/>
</dbReference>
<evidence type="ECO:0000259" key="11">
    <source>
        <dbReference type="PROSITE" id="PS51371"/>
    </source>
</evidence>
<dbReference type="Pfam" id="PF01595">
    <property type="entry name" value="CNNM"/>
    <property type="match status" value="1"/>
</dbReference>
<dbReference type="Gene3D" id="3.10.580.10">
    <property type="entry name" value="CBS-domain"/>
    <property type="match status" value="1"/>
</dbReference>
<dbReference type="InterPro" id="IPR016169">
    <property type="entry name" value="FAD-bd_PCMH_sub2"/>
</dbReference>
<feature type="domain" description="CBS" evidence="11">
    <location>
        <begin position="215"/>
        <end position="276"/>
    </location>
</feature>
<dbReference type="Proteomes" id="UP000711407">
    <property type="component" value="Unassembled WGS sequence"/>
</dbReference>
<evidence type="ECO:0000313" key="14">
    <source>
        <dbReference type="Proteomes" id="UP000711407"/>
    </source>
</evidence>
<keyword evidence="2" id="KW-1003">Cell membrane</keyword>
<dbReference type="InterPro" id="IPR046342">
    <property type="entry name" value="CBS_dom_sf"/>
</dbReference>
<keyword evidence="7 9" id="KW-0472">Membrane</keyword>
<dbReference type="InterPro" id="IPR036318">
    <property type="entry name" value="FAD-bd_PCMH-like_sf"/>
</dbReference>
<gene>
    <name evidence="13" type="ORF">K8V47_01580</name>
</gene>
<dbReference type="SUPFAM" id="SSF54631">
    <property type="entry name" value="CBS-domain pair"/>
    <property type="match status" value="1"/>
</dbReference>
<keyword evidence="5 9" id="KW-1133">Transmembrane helix</keyword>
<dbReference type="GO" id="GO:0005886">
    <property type="term" value="C:plasma membrane"/>
    <property type="evidence" value="ECO:0007669"/>
    <property type="project" value="UniProtKB-SubCell"/>
</dbReference>
<dbReference type="SMART" id="SM00116">
    <property type="entry name" value="CBS"/>
    <property type="match status" value="2"/>
</dbReference>
<accession>A0A921JHZ4</accession>
<sequence length="423" mass="46003">MSDLIIIIILILLNGIFSMSEVALISARKSRLSTAAKKGSRNAATALKLSEEPDRFLSTVQIGITLIGILTGLFSGAALSSEFAAWLASAGLSAATARVVAQTVIVIIVTYLSIVVGELFPKRIGLNASDRVAMAVARPMHFLSVLTLPAVWLLSRSTSVLVNLFGLNKESNRVTEEEVKSVIREGTDAGEVKDLEQNIMLRALAMGDQRVSSIMTPKIDLVTLDASMSPDRIKEIIRQDTHSCYPLYDADHESIIGIVHLKDIIFDICNDSFNLSDAAKPGTFIPEIMQAYDALDILRNKGVHCGLVCDEYGEVQGMVTLCDVLSGLVGSVEVGKDDAFIIERADGHSWLVDGQCPIYDFMLHFDLDGEEIPSGFTTIAGLILEQLKKIPHQGETLTYKGLTLEVVDMDGVRIDKILVTRQP</sequence>
<dbReference type="PANTHER" id="PTHR43099:SF5">
    <property type="entry name" value="HLYC_CORC FAMILY TRANSPORTER"/>
    <property type="match status" value="1"/>
</dbReference>
<evidence type="ECO:0000259" key="12">
    <source>
        <dbReference type="PROSITE" id="PS51846"/>
    </source>
</evidence>
<dbReference type="PROSITE" id="PS51846">
    <property type="entry name" value="CNNM"/>
    <property type="match status" value="1"/>
</dbReference>
<reference evidence="13" key="1">
    <citation type="journal article" date="2021" name="PeerJ">
        <title>Extensive microbial diversity within the chicken gut microbiome revealed by metagenomics and culture.</title>
        <authorList>
            <person name="Gilroy R."/>
            <person name="Ravi A."/>
            <person name="Getino M."/>
            <person name="Pursley I."/>
            <person name="Horton D.L."/>
            <person name="Alikhan N.F."/>
            <person name="Baker D."/>
            <person name="Gharbi K."/>
            <person name="Hall N."/>
            <person name="Watson M."/>
            <person name="Adriaenssens E.M."/>
            <person name="Foster-Nyarko E."/>
            <person name="Jarju S."/>
            <person name="Secka A."/>
            <person name="Antonio M."/>
            <person name="Oren A."/>
            <person name="Chaudhuri R.R."/>
            <person name="La Ragione R."/>
            <person name="Hildebrand F."/>
            <person name="Pallen M.J."/>
        </authorList>
    </citation>
    <scope>NUCLEOTIDE SEQUENCE</scope>
    <source>
        <strain evidence="13">4100</strain>
    </source>
</reference>
<dbReference type="SMART" id="SM01091">
    <property type="entry name" value="CorC_HlyC"/>
    <property type="match status" value="1"/>
</dbReference>
<evidence type="ECO:0000256" key="5">
    <source>
        <dbReference type="ARBA" id="ARBA00022989"/>
    </source>
</evidence>
<feature type="transmembrane region" description="Helical" evidence="10">
    <location>
        <begin position="99"/>
        <end position="120"/>
    </location>
</feature>
<feature type="transmembrane region" description="Helical" evidence="10">
    <location>
        <begin position="132"/>
        <end position="154"/>
    </location>
</feature>
<feature type="domain" description="CNNM transmembrane" evidence="12">
    <location>
        <begin position="1"/>
        <end position="196"/>
    </location>
</feature>
<keyword evidence="6 8" id="KW-0129">CBS domain</keyword>
<evidence type="ECO:0000256" key="10">
    <source>
        <dbReference type="SAM" id="Phobius"/>
    </source>
</evidence>
<dbReference type="GO" id="GO:0050660">
    <property type="term" value="F:flavin adenine dinucleotide binding"/>
    <property type="evidence" value="ECO:0007669"/>
    <property type="project" value="InterPro"/>
</dbReference>
<evidence type="ECO:0000256" key="8">
    <source>
        <dbReference type="PROSITE-ProRule" id="PRU00703"/>
    </source>
</evidence>
<dbReference type="Pfam" id="PF00571">
    <property type="entry name" value="CBS"/>
    <property type="match status" value="2"/>
</dbReference>
<proteinExistence type="predicted"/>
<comment type="subcellular location">
    <subcellularLocation>
        <location evidence="1">Cell membrane</location>
        <topology evidence="1">Multi-pass membrane protein</topology>
    </subcellularLocation>
</comment>
<evidence type="ECO:0000256" key="3">
    <source>
        <dbReference type="ARBA" id="ARBA00022692"/>
    </source>
</evidence>
<name>A0A921JHZ4_9BACT</name>
<dbReference type="InterPro" id="IPR044751">
    <property type="entry name" value="Ion_transp-like_CBS"/>
</dbReference>